<organism evidence="2 3">
    <name type="scientific">Aspergillus ibericus CBS 121593</name>
    <dbReference type="NCBI Taxonomy" id="1448316"/>
    <lineage>
        <taxon>Eukaryota</taxon>
        <taxon>Fungi</taxon>
        <taxon>Dikarya</taxon>
        <taxon>Ascomycota</taxon>
        <taxon>Pezizomycotina</taxon>
        <taxon>Eurotiomycetes</taxon>
        <taxon>Eurotiomycetidae</taxon>
        <taxon>Eurotiales</taxon>
        <taxon>Aspergillaceae</taxon>
        <taxon>Aspergillus</taxon>
        <taxon>Aspergillus subgen. Circumdati</taxon>
    </lineage>
</organism>
<accession>A0A395GQA0</accession>
<name>A0A395GQA0_9EURO</name>
<dbReference type="STRING" id="1448316.A0A395GQA0"/>
<keyword evidence="3" id="KW-1185">Reference proteome</keyword>
<dbReference type="OrthoDB" id="4510215at2759"/>
<gene>
    <name evidence="2" type="ORF">BO80DRAFT_457924</name>
</gene>
<feature type="coiled-coil region" evidence="1">
    <location>
        <begin position="276"/>
        <end position="367"/>
    </location>
</feature>
<reference evidence="2 3" key="1">
    <citation type="submission" date="2018-02" db="EMBL/GenBank/DDBJ databases">
        <title>The genomes of Aspergillus section Nigri reveals drivers in fungal speciation.</title>
        <authorList>
            <consortium name="DOE Joint Genome Institute"/>
            <person name="Vesth T.C."/>
            <person name="Nybo J."/>
            <person name="Theobald S."/>
            <person name="Brandl J."/>
            <person name="Frisvad J.C."/>
            <person name="Nielsen K.F."/>
            <person name="Lyhne E.K."/>
            <person name="Kogle M.E."/>
            <person name="Kuo A."/>
            <person name="Riley R."/>
            <person name="Clum A."/>
            <person name="Nolan M."/>
            <person name="Lipzen A."/>
            <person name="Salamov A."/>
            <person name="Henrissat B."/>
            <person name="Wiebenga A."/>
            <person name="De vries R.P."/>
            <person name="Grigoriev I.V."/>
            <person name="Mortensen U.H."/>
            <person name="Andersen M.R."/>
            <person name="Baker S.E."/>
        </authorList>
    </citation>
    <scope>NUCLEOTIDE SEQUENCE [LARGE SCALE GENOMIC DNA]</scope>
    <source>
        <strain evidence="2 3">CBS 121593</strain>
    </source>
</reference>
<dbReference type="AlphaFoldDB" id="A0A395GQA0"/>
<dbReference type="EMBL" id="KZ824460">
    <property type="protein sequence ID" value="RAK97665.1"/>
    <property type="molecule type" value="Genomic_DNA"/>
</dbReference>
<feature type="coiled-coil region" evidence="1">
    <location>
        <begin position="394"/>
        <end position="454"/>
    </location>
</feature>
<dbReference type="GeneID" id="37227119"/>
<feature type="coiled-coil region" evidence="1">
    <location>
        <begin position="128"/>
        <end position="233"/>
    </location>
</feature>
<dbReference type="Proteomes" id="UP000249402">
    <property type="component" value="Unassembled WGS sequence"/>
</dbReference>
<keyword evidence="1" id="KW-0175">Coiled coil</keyword>
<evidence type="ECO:0000313" key="2">
    <source>
        <dbReference type="EMBL" id="RAK97665.1"/>
    </source>
</evidence>
<protein>
    <submittedName>
        <fullName evidence="2">Uncharacterized protein</fullName>
    </submittedName>
</protein>
<proteinExistence type="predicted"/>
<sequence>MSKKVETCEARLEQQGRLLTAKSEVLRAAELRMEEGWALAKKLNAQLNAQPVRVKASVSKKDDEVVIRRLREMLSKTDGEIMTAKRDLKEMEANTASRERTFSIRIYQLEEQLSHERQQTKTDSSKKVRSLTAELQERTDQLAAVKHRLAAAETRMKQSRQQDDTKYIAQHQDPIAQNQELAAQYQELLAQHEATIAQNQELQAQSQELAAQYQELAAQHQELVAQKEGLDMNYEVLHQMYLECEGPSAAMQQERDSAMEQVFLLRLELSSSQAVAEEMTKEAQESVARAQQTEEVLRQSMRDLKDACDSTLKQERADSEGTREQVETLEGKIVLLKSKLRMATKDIQRADGRAVAAEKAKAALEKLLASKQVDRVQETPKARPGELKSITTVLQQSQVKISEQQTEIDHLRNQLSQVSQGLLGPSDQVLHEKARELRELLDKEKRQRNEDQIRWDKKTRELEEETRKLRISNSNNDAALVHRGRRKATPF</sequence>
<evidence type="ECO:0000313" key="3">
    <source>
        <dbReference type="Proteomes" id="UP000249402"/>
    </source>
</evidence>
<dbReference type="VEuPathDB" id="FungiDB:BO80DRAFT_457924"/>
<evidence type="ECO:0000256" key="1">
    <source>
        <dbReference type="SAM" id="Coils"/>
    </source>
</evidence>
<dbReference type="RefSeq" id="XP_025571993.1">
    <property type="nucleotide sequence ID" value="XM_025722254.1"/>
</dbReference>